<dbReference type="Proteomes" id="UP001146120">
    <property type="component" value="Unassembled WGS sequence"/>
</dbReference>
<evidence type="ECO:0000313" key="1">
    <source>
        <dbReference type="EMBL" id="DAZ94892.1"/>
    </source>
</evidence>
<proteinExistence type="predicted"/>
<dbReference type="AlphaFoldDB" id="A0AAV2YJX4"/>
<accession>A0AAV2YJX4</accession>
<comment type="caution">
    <text evidence="1">The sequence shown here is derived from an EMBL/GenBank/DDBJ whole genome shotgun (WGS) entry which is preliminary data.</text>
</comment>
<organism evidence="1 2">
    <name type="scientific">Lagenidium giganteum</name>
    <dbReference type="NCBI Taxonomy" id="4803"/>
    <lineage>
        <taxon>Eukaryota</taxon>
        <taxon>Sar</taxon>
        <taxon>Stramenopiles</taxon>
        <taxon>Oomycota</taxon>
        <taxon>Peronosporomycetes</taxon>
        <taxon>Pythiales</taxon>
        <taxon>Pythiaceae</taxon>
    </lineage>
</organism>
<keyword evidence="2" id="KW-1185">Reference proteome</keyword>
<reference evidence="1" key="1">
    <citation type="submission" date="2022-11" db="EMBL/GenBank/DDBJ databases">
        <authorList>
            <person name="Morgan W.R."/>
            <person name="Tartar A."/>
        </authorList>
    </citation>
    <scope>NUCLEOTIDE SEQUENCE</scope>
    <source>
        <strain evidence="1">ARSEF 373</strain>
    </source>
</reference>
<dbReference type="EMBL" id="DAKRPA010000228">
    <property type="protein sequence ID" value="DAZ94892.1"/>
    <property type="molecule type" value="Genomic_DNA"/>
</dbReference>
<reference evidence="1" key="2">
    <citation type="journal article" date="2023" name="Microbiol Resour">
        <title>Decontamination and Annotation of the Draft Genome Sequence of the Oomycete Lagenidium giganteum ARSEF 373.</title>
        <authorList>
            <person name="Morgan W.R."/>
            <person name="Tartar A."/>
        </authorList>
    </citation>
    <scope>NUCLEOTIDE SEQUENCE</scope>
    <source>
        <strain evidence="1">ARSEF 373</strain>
    </source>
</reference>
<protein>
    <submittedName>
        <fullName evidence="1">Uncharacterized protein</fullName>
    </submittedName>
</protein>
<name>A0AAV2YJX4_9STRA</name>
<evidence type="ECO:0000313" key="2">
    <source>
        <dbReference type="Proteomes" id="UP001146120"/>
    </source>
</evidence>
<gene>
    <name evidence="1" type="ORF">N0F65_008036</name>
</gene>
<sequence>MQASMAVDGCNKYIIPHLRKEQLENCNGLLPQHLACHGSIFTEAREFVQSIDTDINNSRTK</sequence>